<keyword evidence="2" id="KW-0812">Transmembrane</keyword>
<feature type="transmembrane region" description="Helical" evidence="2">
    <location>
        <begin position="32"/>
        <end position="51"/>
    </location>
</feature>
<keyword evidence="1 4" id="KW-0378">Hydrolase</keyword>
<evidence type="ECO:0000313" key="5">
    <source>
        <dbReference type="Proteomes" id="UP001058533"/>
    </source>
</evidence>
<dbReference type="RefSeq" id="WP_256507305.1">
    <property type="nucleotide sequence ID" value="NZ_CP101740.1"/>
</dbReference>
<name>A0ABY5LBG9_9SPHN</name>
<protein>
    <submittedName>
        <fullName evidence="4">TIGR02281 family clan AA aspartic protease</fullName>
        <ecNumber evidence="4">3.4.23.-</ecNumber>
    </submittedName>
</protein>
<dbReference type="InterPro" id="IPR001969">
    <property type="entry name" value="Aspartic_peptidase_AS"/>
</dbReference>
<dbReference type="InterPro" id="IPR034122">
    <property type="entry name" value="Retropepsin-like_bacterial"/>
</dbReference>
<keyword evidence="5" id="KW-1185">Reference proteome</keyword>
<organism evidence="4 5">
    <name type="scientific">Sphingomonas qomolangmaensis</name>
    <dbReference type="NCBI Taxonomy" id="2918765"/>
    <lineage>
        <taxon>Bacteria</taxon>
        <taxon>Pseudomonadati</taxon>
        <taxon>Pseudomonadota</taxon>
        <taxon>Alphaproteobacteria</taxon>
        <taxon>Sphingomonadales</taxon>
        <taxon>Sphingomonadaceae</taxon>
        <taxon>Sphingomonas</taxon>
    </lineage>
</organism>
<proteinExistence type="predicted"/>
<dbReference type="InterPro" id="IPR001995">
    <property type="entry name" value="Peptidase_A2_cat"/>
</dbReference>
<evidence type="ECO:0000256" key="2">
    <source>
        <dbReference type="SAM" id="Phobius"/>
    </source>
</evidence>
<dbReference type="InterPro" id="IPR011969">
    <property type="entry name" value="Clan_AA_Asp_peptidase_C"/>
</dbReference>
<evidence type="ECO:0000313" key="4">
    <source>
        <dbReference type="EMBL" id="UUL83466.1"/>
    </source>
</evidence>
<dbReference type="Pfam" id="PF13975">
    <property type="entry name" value="gag-asp_proteas"/>
    <property type="match status" value="1"/>
</dbReference>
<feature type="transmembrane region" description="Helical" evidence="2">
    <location>
        <begin position="6"/>
        <end position="25"/>
    </location>
</feature>
<dbReference type="Gene3D" id="2.40.70.10">
    <property type="entry name" value="Acid Proteases"/>
    <property type="match status" value="1"/>
</dbReference>
<dbReference type="EC" id="3.4.23.-" evidence="4"/>
<dbReference type="CDD" id="cd05483">
    <property type="entry name" value="retropepsin_like_bacteria"/>
    <property type="match status" value="1"/>
</dbReference>
<keyword evidence="2" id="KW-0472">Membrane</keyword>
<evidence type="ECO:0000259" key="3">
    <source>
        <dbReference type="PROSITE" id="PS50175"/>
    </source>
</evidence>
<dbReference type="NCBIfam" id="TIGR02281">
    <property type="entry name" value="clan_AA_DTGA"/>
    <property type="match status" value="1"/>
</dbReference>
<dbReference type="GO" id="GO:0008233">
    <property type="term" value="F:peptidase activity"/>
    <property type="evidence" value="ECO:0007669"/>
    <property type="project" value="UniProtKB-KW"/>
</dbReference>
<reference evidence="4" key="1">
    <citation type="submission" date="2022-07" db="EMBL/GenBank/DDBJ databases">
        <title>Sphingomonas sp. nov., a novel bacterium isolated from the north slope of the Mount Everest.</title>
        <authorList>
            <person name="Cui X."/>
            <person name="Liu Y."/>
        </authorList>
    </citation>
    <scope>NUCLEOTIDE SEQUENCE</scope>
    <source>
        <strain evidence="4">S5-59</strain>
    </source>
</reference>
<dbReference type="GO" id="GO:0006508">
    <property type="term" value="P:proteolysis"/>
    <property type="evidence" value="ECO:0007669"/>
    <property type="project" value="UniProtKB-KW"/>
</dbReference>
<dbReference type="EMBL" id="CP101740">
    <property type="protein sequence ID" value="UUL83466.1"/>
    <property type="molecule type" value="Genomic_DNA"/>
</dbReference>
<sequence>MTEDDTLNLVLGIGVLVLVLSSLSLRRMSLGLFLRSLISWVLIIGLIYVAVLNRDRIEMALGGVGERLGISGQSVEGDTVRIRQSPDGHFYARVSINGEPTRMLIDSGATITALSVETAERAGIDVSRAGLPVLLNTANGTVSARRGVAQTVSIDGQLETRDLSVVVAPSFGDVNVIGMNFLSRLGSWRVEQRTLILEPDRQP</sequence>
<dbReference type="PROSITE" id="PS50175">
    <property type="entry name" value="ASP_PROT_RETROV"/>
    <property type="match status" value="1"/>
</dbReference>
<keyword evidence="2" id="KW-1133">Transmembrane helix</keyword>
<dbReference type="PROSITE" id="PS00141">
    <property type="entry name" value="ASP_PROTEASE"/>
    <property type="match status" value="1"/>
</dbReference>
<feature type="domain" description="Peptidase A2" evidence="3">
    <location>
        <begin position="101"/>
        <end position="181"/>
    </location>
</feature>
<dbReference type="InterPro" id="IPR021109">
    <property type="entry name" value="Peptidase_aspartic_dom_sf"/>
</dbReference>
<accession>A0ABY5LBG9</accession>
<dbReference type="Proteomes" id="UP001058533">
    <property type="component" value="Chromosome"/>
</dbReference>
<evidence type="ECO:0000256" key="1">
    <source>
        <dbReference type="ARBA" id="ARBA00022801"/>
    </source>
</evidence>
<keyword evidence="4" id="KW-0645">Protease</keyword>
<dbReference type="SUPFAM" id="SSF50630">
    <property type="entry name" value="Acid proteases"/>
    <property type="match status" value="1"/>
</dbReference>
<gene>
    <name evidence="4" type="ORF">NMP03_04360</name>
</gene>